<gene>
    <name evidence="1" type="ORF">Fuma_00650</name>
</gene>
<dbReference type="InterPro" id="IPR047727">
    <property type="entry name" value="Sce7725-like"/>
</dbReference>
<sequence length="318" mass="35383">MYYPYFRGKQYELITIRESAPVLAGAGFVPIIEPVRSEIGGLRKSFDAIRSAGVSAVLISNPQHGEFSTNGAKLAEFLEHELRTNDRLSVGLLLTENMRAGDVIEACERNAGSDVVLVHAGYTDAKGLMANPDDTANVSADIFLESACGKLYRRHFRDHPKKILVRDGFERRRGRDHPDGAEFFSDLHITFEEENMDGFGDFLIVGDEFLEGGGPAYTIVIHLTFIDDERDEAMYISHFKSKRQDTPKDPAGKFAEALQKLMNVLDSGRSKFAETSAIAEFRDLHARGHYPGLGYVKKLSMKHHIETLAGFLANEQVG</sequence>
<organism evidence="1 2">
    <name type="scientific">Fuerstiella marisgermanici</name>
    <dbReference type="NCBI Taxonomy" id="1891926"/>
    <lineage>
        <taxon>Bacteria</taxon>
        <taxon>Pseudomonadati</taxon>
        <taxon>Planctomycetota</taxon>
        <taxon>Planctomycetia</taxon>
        <taxon>Planctomycetales</taxon>
        <taxon>Planctomycetaceae</taxon>
        <taxon>Fuerstiella</taxon>
    </lineage>
</organism>
<reference evidence="1 2" key="1">
    <citation type="journal article" date="2016" name="Front. Microbiol.">
        <title>Fuerstia marisgermanicae gen. nov., sp. nov., an Unusual Member of the Phylum Planctomycetes from the German Wadden Sea.</title>
        <authorList>
            <person name="Kohn T."/>
            <person name="Heuer A."/>
            <person name="Jogler M."/>
            <person name="Vollmers J."/>
            <person name="Boedeker C."/>
            <person name="Bunk B."/>
            <person name="Rast P."/>
            <person name="Borchert D."/>
            <person name="Glockner I."/>
            <person name="Freese H.M."/>
            <person name="Klenk H.P."/>
            <person name="Overmann J."/>
            <person name="Kaster A.K."/>
            <person name="Rohde M."/>
            <person name="Wiegand S."/>
            <person name="Jogler C."/>
        </authorList>
    </citation>
    <scope>NUCLEOTIDE SEQUENCE [LARGE SCALE GENOMIC DNA]</scope>
    <source>
        <strain evidence="1 2">NH11</strain>
    </source>
</reference>
<protein>
    <submittedName>
        <fullName evidence="1">Uncharacterized protein</fullName>
    </submittedName>
</protein>
<dbReference type="KEGG" id="fmr:Fuma_00650"/>
<keyword evidence="2" id="KW-1185">Reference proteome</keyword>
<proteinExistence type="predicted"/>
<dbReference type="EMBL" id="CP017641">
    <property type="protein sequence ID" value="APZ91064.1"/>
    <property type="molecule type" value="Genomic_DNA"/>
</dbReference>
<dbReference type="Proteomes" id="UP000187735">
    <property type="component" value="Chromosome"/>
</dbReference>
<dbReference type="NCBIfam" id="NF033831">
    <property type="entry name" value="sce7725_fam"/>
    <property type="match status" value="1"/>
</dbReference>
<evidence type="ECO:0000313" key="1">
    <source>
        <dbReference type="EMBL" id="APZ91064.1"/>
    </source>
</evidence>
<dbReference type="STRING" id="1891926.Fuma_00650"/>
<dbReference type="OrthoDB" id="8910160at2"/>
<name>A0A1P8WAK8_9PLAN</name>
<dbReference type="RefSeq" id="WP_077022872.1">
    <property type="nucleotide sequence ID" value="NZ_CP017641.1"/>
</dbReference>
<evidence type="ECO:0000313" key="2">
    <source>
        <dbReference type="Proteomes" id="UP000187735"/>
    </source>
</evidence>
<accession>A0A1P8WAK8</accession>
<dbReference type="AlphaFoldDB" id="A0A1P8WAK8"/>